<keyword evidence="7" id="KW-0560">Oxidoreductase</keyword>
<gene>
    <name evidence="11" type="ORF">H0E87_025145</name>
</gene>
<keyword evidence="8" id="KW-0408">Iron</keyword>
<comment type="similarity">
    <text evidence="2">Belongs to the cytochrome P450 family.</text>
</comment>
<keyword evidence="5" id="KW-0479">Metal-binding</keyword>
<dbReference type="InterPro" id="IPR036396">
    <property type="entry name" value="Cyt_P450_sf"/>
</dbReference>
<dbReference type="GO" id="GO:0016020">
    <property type="term" value="C:membrane"/>
    <property type="evidence" value="ECO:0007669"/>
    <property type="project" value="UniProtKB-SubCell"/>
</dbReference>
<organism evidence="11 12">
    <name type="scientific">Populus deltoides</name>
    <name type="common">Eastern poplar</name>
    <name type="synonym">Eastern cottonwood</name>
    <dbReference type="NCBI Taxonomy" id="3696"/>
    <lineage>
        <taxon>Eukaryota</taxon>
        <taxon>Viridiplantae</taxon>
        <taxon>Streptophyta</taxon>
        <taxon>Embryophyta</taxon>
        <taxon>Tracheophyta</taxon>
        <taxon>Spermatophyta</taxon>
        <taxon>Magnoliopsida</taxon>
        <taxon>eudicotyledons</taxon>
        <taxon>Gunneridae</taxon>
        <taxon>Pentapetalae</taxon>
        <taxon>rosids</taxon>
        <taxon>fabids</taxon>
        <taxon>Malpighiales</taxon>
        <taxon>Salicaceae</taxon>
        <taxon>Saliceae</taxon>
        <taxon>Populus</taxon>
    </lineage>
</organism>
<reference evidence="11" key="1">
    <citation type="journal article" date="2021" name="J. Hered.">
        <title>Genome Assembly of Salicaceae Populus deltoides (Eastern Cottonwood) I-69 Based on Nanopore Sequencing and Hi-C Technologies.</title>
        <authorList>
            <person name="Bai S."/>
            <person name="Wu H."/>
            <person name="Zhang J."/>
            <person name="Pan Z."/>
            <person name="Zhao W."/>
            <person name="Li Z."/>
            <person name="Tong C."/>
        </authorList>
    </citation>
    <scope>NUCLEOTIDE SEQUENCE</scope>
    <source>
        <tissue evidence="11">Leaf</tissue>
    </source>
</reference>
<dbReference type="GO" id="GO:0004497">
    <property type="term" value="F:monooxygenase activity"/>
    <property type="evidence" value="ECO:0007669"/>
    <property type="project" value="UniProtKB-KW"/>
</dbReference>
<keyword evidence="10" id="KW-0472">Membrane</keyword>
<keyword evidence="4" id="KW-0812">Transmembrane</keyword>
<keyword evidence="6" id="KW-1133">Transmembrane helix</keyword>
<evidence type="ECO:0000256" key="1">
    <source>
        <dbReference type="ARBA" id="ARBA00004167"/>
    </source>
</evidence>
<evidence type="ECO:0000256" key="3">
    <source>
        <dbReference type="ARBA" id="ARBA00022617"/>
    </source>
</evidence>
<dbReference type="Gene3D" id="1.10.630.10">
    <property type="entry name" value="Cytochrome P450"/>
    <property type="match status" value="1"/>
</dbReference>
<protein>
    <recommendedName>
        <fullName evidence="13">Cytochrome P450 734A1</fullName>
    </recommendedName>
</protein>
<keyword evidence="3" id="KW-0349">Heme</keyword>
<name>A0A8T2XAK6_POPDE</name>
<dbReference type="InterPro" id="IPR050665">
    <property type="entry name" value="Cytochrome_P450_Monooxygen"/>
</dbReference>
<evidence type="ECO:0000256" key="7">
    <source>
        <dbReference type="ARBA" id="ARBA00023002"/>
    </source>
</evidence>
<evidence type="ECO:0000313" key="11">
    <source>
        <dbReference type="EMBL" id="KAH8489812.1"/>
    </source>
</evidence>
<accession>A0A8T2XAK6</accession>
<evidence type="ECO:0000256" key="4">
    <source>
        <dbReference type="ARBA" id="ARBA00022692"/>
    </source>
</evidence>
<evidence type="ECO:0000256" key="5">
    <source>
        <dbReference type="ARBA" id="ARBA00022723"/>
    </source>
</evidence>
<evidence type="ECO:0000256" key="9">
    <source>
        <dbReference type="ARBA" id="ARBA00023033"/>
    </source>
</evidence>
<evidence type="ECO:0000313" key="12">
    <source>
        <dbReference type="Proteomes" id="UP000807159"/>
    </source>
</evidence>
<proteinExistence type="inferred from homology"/>
<dbReference type="PANTHER" id="PTHR24282">
    <property type="entry name" value="CYTOCHROME P450 FAMILY MEMBER"/>
    <property type="match status" value="1"/>
</dbReference>
<evidence type="ECO:0000256" key="8">
    <source>
        <dbReference type="ARBA" id="ARBA00023004"/>
    </source>
</evidence>
<dbReference type="EMBL" id="JACEGQ020000014">
    <property type="protein sequence ID" value="KAH8489812.1"/>
    <property type="molecule type" value="Genomic_DNA"/>
</dbReference>
<dbReference type="AlphaFoldDB" id="A0A8T2XAK6"/>
<evidence type="ECO:0000256" key="6">
    <source>
        <dbReference type="ARBA" id="ARBA00022989"/>
    </source>
</evidence>
<evidence type="ECO:0000256" key="10">
    <source>
        <dbReference type="ARBA" id="ARBA00023136"/>
    </source>
</evidence>
<dbReference type="Pfam" id="PF00067">
    <property type="entry name" value="p450"/>
    <property type="match status" value="1"/>
</dbReference>
<evidence type="ECO:0008006" key="13">
    <source>
        <dbReference type="Google" id="ProtNLM"/>
    </source>
</evidence>
<evidence type="ECO:0000256" key="2">
    <source>
        <dbReference type="ARBA" id="ARBA00010617"/>
    </source>
</evidence>
<dbReference type="InterPro" id="IPR001128">
    <property type="entry name" value="Cyt_P450"/>
</dbReference>
<feature type="non-terminal residue" evidence="11">
    <location>
        <position position="1"/>
    </location>
</feature>
<dbReference type="GO" id="GO:0020037">
    <property type="term" value="F:heme binding"/>
    <property type="evidence" value="ECO:0007669"/>
    <property type="project" value="InterPro"/>
</dbReference>
<feature type="non-terminal residue" evidence="11">
    <location>
        <position position="110"/>
    </location>
</feature>
<dbReference type="Proteomes" id="UP000807159">
    <property type="component" value="Chromosome 14"/>
</dbReference>
<comment type="caution">
    <text evidence="11">The sequence shown here is derived from an EMBL/GenBank/DDBJ whole genome shotgun (WGS) entry which is preliminary data.</text>
</comment>
<sequence length="110" mass="12776">IRRLFAAAAESKSTCINHDILHRVAPLYYEWSRKYGKTFLYWFGSKPRLAMSDPDRIKEILMNTRGSFEKIPFNPQSKVLFGGGLVGLDGDKWALHRRITNQAFNMERVK</sequence>
<keyword evidence="9" id="KW-0503">Monooxygenase</keyword>
<dbReference type="GO" id="GO:0005506">
    <property type="term" value="F:iron ion binding"/>
    <property type="evidence" value="ECO:0007669"/>
    <property type="project" value="InterPro"/>
</dbReference>
<comment type="subcellular location">
    <subcellularLocation>
        <location evidence="1">Membrane</location>
        <topology evidence="1">Single-pass membrane protein</topology>
    </subcellularLocation>
</comment>
<dbReference type="SUPFAM" id="SSF48264">
    <property type="entry name" value="Cytochrome P450"/>
    <property type="match status" value="1"/>
</dbReference>
<dbReference type="GO" id="GO:0016705">
    <property type="term" value="F:oxidoreductase activity, acting on paired donors, with incorporation or reduction of molecular oxygen"/>
    <property type="evidence" value="ECO:0007669"/>
    <property type="project" value="InterPro"/>
</dbReference>
<keyword evidence="12" id="KW-1185">Reference proteome</keyword>
<dbReference type="PANTHER" id="PTHR24282:SF211">
    <property type="entry name" value="CYTOCHROME P450-RELATED"/>
    <property type="match status" value="1"/>
</dbReference>